<evidence type="ECO:0000313" key="2">
    <source>
        <dbReference type="EMBL" id="TNJ34664.1"/>
    </source>
</evidence>
<dbReference type="InterPro" id="IPR021675">
    <property type="entry name" value="DUF3261"/>
</dbReference>
<name>A0A5C4RUK9_9GAMM</name>
<organism evidence="2 3">
    <name type="scientific">Arenimonas terrae</name>
    <dbReference type="NCBI Taxonomy" id="2546226"/>
    <lineage>
        <taxon>Bacteria</taxon>
        <taxon>Pseudomonadati</taxon>
        <taxon>Pseudomonadota</taxon>
        <taxon>Gammaproteobacteria</taxon>
        <taxon>Lysobacterales</taxon>
        <taxon>Lysobacteraceae</taxon>
        <taxon>Arenimonas</taxon>
    </lineage>
</organism>
<dbReference type="OrthoDB" id="6228084at2"/>
<comment type="caution">
    <text evidence="2">The sequence shown here is derived from an EMBL/GenBank/DDBJ whole genome shotgun (WGS) entry which is preliminary data.</text>
</comment>
<protein>
    <submittedName>
        <fullName evidence="2">DUF3261 domain-containing protein</fullName>
    </submittedName>
</protein>
<evidence type="ECO:0000313" key="3">
    <source>
        <dbReference type="Proteomes" id="UP000305760"/>
    </source>
</evidence>
<feature type="region of interest" description="Disordered" evidence="1">
    <location>
        <begin position="72"/>
        <end position="98"/>
    </location>
</feature>
<dbReference type="Proteomes" id="UP000305760">
    <property type="component" value="Unassembled WGS sequence"/>
</dbReference>
<feature type="compositionally biased region" description="Basic and acidic residues" evidence="1">
    <location>
        <begin position="88"/>
        <end position="98"/>
    </location>
</feature>
<dbReference type="EMBL" id="SMDR01000001">
    <property type="protein sequence ID" value="TNJ34664.1"/>
    <property type="molecule type" value="Genomic_DNA"/>
</dbReference>
<gene>
    <name evidence="2" type="ORF">E1B00_02430</name>
</gene>
<accession>A0A5C4RUK9</accession>
<keyword evidence="3" id="KW-1185">Reference proteome</keyword>
<reference evidence="2 3" key="1">
    <citation type="submission" date="2019-03" db="EMBL/GenBank/DDBJ databases">
        <title>Arenimonas daejeonensis sp. nov., isolated from compost.</title>
        <authorList>
            <person name="Jeon C.O."/>
        </authorList>
    </citation>
    <scope>NUCLEOTIDE SEQUENCE [LARGE SCALE GENOMIC DNA]</scope>
    <source>
        <strain evidence="2 3">R29</strain>
    </source>
</reference>
<dbReference type="AlphaFoldDB" id="A0A5C4RUK9"/>
<evidence type="ECO:0000256" key="1">
    <source>
        <dbReference type="SAM" id="MobiDB-lite"/>
    </source>
</evidence>
<sequence length="300" mass="33270">MGQELRPAGQCRRVPRPGVLVRRHHRLQVGQPRQRLPAAPVRWRDGGLGGRLRPAAARRRRHLPLFRGGLVRGRLPEDHLPSQPDPGHPPHDLFDPGRLRLGHEQSLRRREQAPPGGAGAAVLRLIALVLLAALAGCLPPARPGPPDEVPLLRLAPSALPGGMAAQQRLSFEHGGRRQVVDALVEVDAEAVRVVIHAQGQVALRLDWDGSTLTQTRADWLPPQLSAERVLSDLQLVYWPVDAVDAALPPAWHFSGPEQSRKLMHSDEIVAHVQRVSEQRRVLRQNRHRYMLQIDSVPVIP</sequence>
<proteinExistence type="predicted"/>
<dbReference type="Pfam" id="PF11659">
    <property type="entry name" value="DUF3261"/>
    <property type="match status" value="1"/>
</dbReference>